<feature type="domain" description="Tetrapyrrole biosynthesis uroporphyrinogen III synthase" evidence="2">
    <location>
        <begin position="22"/>
        <end position="325"/>
    </location>
</feature>
<dbReference type="Pfam" id="PF02602">
    <property type="entry name" value="HEM4"/>
    <property type="match status" value="1"/>
</dbReference>
<dbReference type="Gene3D" id="3.40.50.10090">
    <property type="match status" value="2"/>
</dbReference>
<dbReference type="InterPro" id="IPR003754">
    <property type="entry name" value="4pyrrol_synth_uPrphyn_synth"/>
</dbReference>
<name>R7RXL7_STEHR</name>
<dbReference type="PANTHER" id="PTHR12390">
    <property type="entry name" value="UROPORPHYRINOGEN III SYNTHASE"/>
    <property type="match status" value="1"/>
</dbReference>
<dbReference type="Proteomes" id="UP000053927">
    <property type="component" value="Unassembled WGS sequence"/>
</dbReference>
<feature type="region of interest" description="Disordered" evidence="1">
    <location>
        <begin position="52"/>
        <end position="73"/>
    </location>
</feature>
<gene>
    <name evidence="3" type="ORF">STEHIDRAFT_142959</name>
</gene>
<feature type="compositionally biased region" description="Low complexity" evidence="1">
    <location>
        <begin position="265"/>
        <end position="275"/>
    </location>
</feature>
<proteinExistence type="predicted"/>
<dbReference type="GO" id="GO:0004852">
    <property type="term" value="F:uroporphyrinogen-III synthase activity"/>
    <property type="evidence" value="ECO:0007669"/>
    <property type="project" value="InterPro"/>
</dbReference>
<feature type="region of interest" description="Disordered" evidence="1">
    <location>
        <begin position="265"/>
        <end position="291"/>
    </location>
</feature>
<evidence type="ECO:0000313" key="3">
    <source>
        <dbReference type="EMBL" id="EIM80151.1"/>
    </source>
</evidence>
<reference evidence="4" key="1">
    <citation type="journal article" date="2012" name="Science">
        <title>The Paleozoic origin of enzymatic lignin decomposition reconstructed from 31 fungal genomes.</title>
        <authorList>
            <person name="Floudas D."/>
            <person name="Binder M."/>
            <person name="Riley R."/>
            <person name="Barry K."/>
            <person name="Blanchette R.A."/>
            <person name="Henrissat B."/>
            <person name="Martinez A.T."/>
            <person name="Otillar R."/>
            <person name="Spatafora J.W."/>
            <person name="Yadav J.S."/>
            <person name="Aerts A."/>
            <person name="Benoit I."/>
            <person name="Boyd A."/>
            <person name="Carlson A."/>
            <person name="Copeland A."/>
            <person name="Coutinho P.M."/>
            <person name="de Vries R.P."/>
            <person name="Ferreira P."/>
            <person name="Findley K."/>
            <person name="Foster B."/>
            <person name="Gaskell J."/>
            <person name="Glotzer D."/>
            <person name="Gorecki P."/>
            <person name="Heitman J."/>
            <person name="Hesse C."/>
            <person name="Hori C."/>
            <person name="Igarashi K."/>
            <person name="Jurgens J.A."/>
            <person name="Kallen N."/>
            <person name="Kersten P."/>
            <person name="Kohler A."/>
            <person name="Kuees U."/>
            <person name="Kumar T.K.A."/>
            <person name="Kuo A."/>
            <person name="LaButti K."/>
            <person name="Larrondo L.F."/>
            <person name="Lindquist E."/>
            <person name="Ling A."/>
            <person name="Lombard V."/>
            <person name="Lucas S."/>
            <person name="Lundell T."/>
            <person name="Martin R."/>
            <person name="McLaughlin D.J."/>
            <person name="Morgenstern I."/>
            <person name="Morin E."/>
            <person name="Murat C."/>
            <person name="Nagy L.G."/>
            <person name="Nolan M."/>
            <person name="Ohm R.A."/>
            <person name="Patyshakuliyeva A."/>
            <person name="Rokas A."/>
            <person name="Ruiz-Duenas F.J."/>
            <person name="Sabat G."/>
            <person name="Salamov A."/>
            <person name="Samejima M."/>
            <person name="Schmutz J."/>
            <person name="Slot J.C."/>
            <person name="St John F."/>
            <person name="Stenlid J."/>
            <person name="Sun H."/>
            <person name="Sun S."/>
            <person name="Syed K."/>
            <person name="Tsang A."/>
            <person name="Wiebenga A."/>
            <person name="Young D."/>
            <person name="Pisabarro A."/>
            <person name="Eastwood D.C."/>
            <person name="Martin F."/>
            <person name="Cullen D."/>
            <person name="Grigoriev I.V."/>
            <person name="Hibbett D.S."/>
        </authorList>
    </citation>
    <scope>NUCLEOTIDE SEQUENCE [LARGE SCALE GENOMIC DNA]</scope>
    <source>
        <strain evidence="4">FP-91666</strain>
    </source>
</reference>
<evidence type="ECO:0000313" key="4">
    <source>
        <dbReference type="Proteomes" id="UP000053927"/>
    </source>
</evidence>
<dbReference type="SUPFAM" id="SSF69618">
    <property type="entry name" value="HemD-like"/>
    <property type="match status" value="1"/>
</dbReference>
<dbReference type="InterPro" id="IPR039793">
    <property type="entry name" value="UROS/Hem4"/>
</dbReference>
<dbReference type="GO" id="GO:0005829">
    <property type="term" value="C:cytosol"/>
    <property type="evidence" value="ECO:0007669"/>
    <property type="project" value="TreeGrafter"/>
</dbReference>
<dbReference type="InterPro" id="IPR036108">
    <property type="entry name" value="4pyrrol_syn_uPrphyn_synt_sf"/>
</dbReference>
<dbReference type="UniPathway" id="UPA00251">
    <property type="reaction ID" value="UER00320"/>
</dbReference>
<sequence>MPLPNTRAPVLLLRAPNGSPDPYEAALTESGYRPFSVPVLETVLVNGEELRGILKDGPSGGNGGDKEGERRGGYGGVIVTSSRAAEAWGKAVEEIANEVGSESEIGASAAPSWATTPFYAVGPSTAFALSSISSSHPSPTTIAHLCPTDIRGAYESGTAEKLAHFILHDIPESKRQHGKRLLYLTGDKNRETLPEILREGGLGLGSCKVYETRGSSRFEKELGEVVRGVDVEPDKPWWITYFAPSAAAYVTPSIRSLFSLPSTTTTSSSSSSLTSPPAPSSSPPAPTPKCTARIAAIGPTTADFLREELKLEVEVVPHKPGAATLCKAIAQAEGEGPGDA</sequence>
<dbReference type="eggNOG" id="KOG4132">
    <property type="taxonomic scope" value="Eukaryota"/>
</dbReference>
<accession>R7RXL7</accession>
<dbReference type="OMA" id="RIARPDW"/>
<feature type="compositionally biased region" description="Pro residues" evidence="1">
    <location>
        <begin position="276"/>
        <end position="287"/>
    </location>
</feature>
<protein>
    <submittedName>
        <fullName evidence="3">Tetrapyrrole biosynthesis uroporphyrinogen III synthase</fullName>
    </submittedName>
</protein>
<evidence type="ECO:0000256" key="1">
    <source>
        <dbReference type="SAM" id="MobiDB-lite"/>
    </source>
</evidence>
<dbReference type="AlphaFoldDB" id="R7RXL7"/>
<dbReference type="GO" id="GO:0006782">
    <property type="term" value="P:protoporphyrinogen IX biosynthetic process"/>
    <property type="evidence" value="ECO:0007669"/>
    <property type="project" value="UniProtKB-UniPathway"/>
</dbReference>
<dbReference type="RefSeq" id="XP_007310763.1">
    <property type="nucleotide sequence ID" value="XM_007310701.1"/>
</dbReference>
<evidence type="ECO:0000259" key="2">
    <source>
        <dbReference type="Pfam" id="PF02602"/>
    </source>
</evidence>
<dbReference type="EMBL" id="JH687399">
    <property type="protein sequence ID" value="EIM80151.1"/>
    <property type="molecule type" value="Genomic_DNA"/>
</dbReference>
<dbReference type="CDD" id="cd06578">
    <property type="entry name" value="HemD"/>
    <property type="match status" value="1"/>
</dbReference>
<organism evidence="3 4">
    <name type="scientific">Stereum hirsutum (strain FP-91666)</name>
    <name type="common">White-rot fungus</name>
    <dbReference type="NCBI Taxonomy" id="721885"/>
    <lineage>
        <taxon>Eukaryota</taxon>
        <taxon>Fungi</taxon>
        <taxon>Dikarya</taxon>
        <taxon>Basidiomycota</taxon>
        <taxon>Agaricomycotina</taxon>
        <taxon>Agaricomycetes</taxon>
        <taxon>Russulales</taxon>
        <taxon>Stereaceae</taxon>
        <taxon>Stereum</taxon>
    </lineage>
</organism>
<dbReference type="OrthoDB" id="5595751at2759"/>
<dbReference type="PANTHER" id="PTHR12390:SF0">
    <property type="entry name" value="UROPORPHYRINOGEN-III SYNTHASE"/>
    <property type="match status" value="1"/>
</dbReference>
<dbReference type="KEGG" id="shs:STEHIDRAFT_142959"/>
<dbReference type="GO" id="GO:0006780">
    <property type="term" value="P:uroporphyrinogen III biosynthetic process"/>
    <property type="evidence" value="ECO:0007669"/>
    <property type="project" value="InterPro"/>
</dbReference>
<keyword evidence="4" id="KW-1185">Reference proteome</keyword>
<dbReference type="GeneID" id="18799148"/>